<dbReference type="InterPro" id="IPR048367">
    <property type="entry name" value="TNP-like_RNaseH_C"/>
</dbReference>
<organism evidence="2 3">
    <name type="scientific">Exocentrus adspersus</name>
    <dbReference type="NCBI Taxonomy" id="1586481"/>
    <lineage>
        <taxon>Eukaryota</taxon>
        <taxon>Metazoa</taxon>
        <taxon>Ecdysozoa</taxon>
        <taxon>Arthropoda</taxon>
        <taxon>Hexapoda</taxon>
        <taxon>Insecta</taxon>
        <taxon>Pterygota</taxon>
        <taxon>Neoptera</taxon>
        <taxon>Endopterygota</taxon>
        <taxon>Coleoptera</taxon>
        <taxon>Polyphaga</taxon>
        <taxon>Cucujiformia</taxon>
        <taxon>Chrysomeloidea</taxon>
        <taxon>Cerambycidae</taxon>
        <taxon>Lamiinae</taxon>
        <taxon>Acanthocinini</taxon>
        <taxon>Exocentrus</taxon>
    </lineage>
</organism>
<keyword evidence="3" id="KW-1185">Reference proteome</keyword>
<gene>
    <name evidence="2" type="ORF">NQ315_008800</name>
</gene>
<reference evidence="2 3" key="1">
    <citation type="journal article" date="2023" name="Insect Mol. Biol.">
        <title>Genome sequencing provides insights into the evolution of gene families encoding plant cell wall-degrading enzymes in longhorned beetles.</title>
        <authorList>
            <person name="Shin N.R."/>
            <person name="Okamura Y."/>
            <person name="Kirsch R."/>
            <person name="Pauchet Y."/>
        </authorList>
    </citation>
    <scope>NUCLEOTIDE SEQUENCE [LARGE SCALE GENOMIC DNA]</scope>
    <source>
        <strain evidence="2">EAD_L_NR</strain>
    </source>
</reference>
<dbReference type="EMBL" id="JANEYG010000095">
    <property type="protein sequence ID" value="KAJ8913407.1"/>
    <property type="molecule type" value="Genomic_DNA"/>
</dbReference>
<evidence type="ECO:0000259" key="1">
    <source>
        <dbReference type="Pfam" id="PF21789"/>
    </source>
</evidence>
<evidence type="ECO:0000313" key="2">
    <source>
        <dbReference type="EMBL" id="KAJ8913407.1"/>
    </source>
</evidence>
<name>A0AAV8VH48_9CUCU</name>
<dbReference type="Proteomes" id="UP001159042">
    <property type="component" value="Unassembled WGS sequence"/>
</dbReference>
<sequence length="273" mass="31325">MLVENGPFEYFLPRAFNQDPLENFFGAIRSHGVRNTSPDVSHFINSFKSLIINNFMSSHSPGHNCEEDFSEGALDNLRSFLTGEEIPGIAPLQSDDDIETPLSVINCKKTRVAENVLYYIANKCEECKNNLTANVNTNYSEFVSVREYDNCNFLRAGGFLNFAVSQCVSYLFFLIPRVCHQKDVFKISNRTLSTKIAFNVLNCKSHPNLSNHVKNVILKCIIYFWCKSINRILNGQDSKFEILYRLNPNSKNLDPIKVLALKKYNLQKKRMRK</sequence>
<protein>
    <recommendedName>
        <fullName evidence="1">Transposable element P transposase-like RNase H C-terminal domain-containing protein</fullName>
    </recommendedName>
</protein>
<evidence type="ECO:0000313" key="3">
    <source>
        <dbReference type="Proteomes" id="UP001159042"/>
    </source>
</evidence>
<comment type="caution">
    <text evidence="2">The sequence shown here is derived from an EMBL/GenBank/DDBJ whole genome shotgun (WGS) entry which is preliminary data.</text>
</comment>
<dbReference type="AlphaFoldDB" id="A0AAV8VH48"/>
<proteinExistence type="predicted"/>
<accession>A0AAV8VH48</accession>
<feature type="domain" description="Transposable element P transposase-like RNase H C-terminal" evidence="1">
    <location>
        <begin position="15"/>
        <end position="48"/>
    </location>
</feature>
<dbReference type="Pfam" id="PF21789">
    <property type="entry name" value="TNP-like_RNaseH_C"/>
    <property type="match status" value="1"/>
</dbReference>